<dbReference type="PROSITE" id="PS50404">
    <property type="entry name" value="GST_NTER"/>
    <property type="match status" value="1"/>
</dbReference>
<dbReference type="RefSeq" id="WP_120324966.1">
    <property type="nucleotide sequence ID" value="NZ_RAPF01000005.1"/>
</dbReference>
<dbReference type="OrthoDB" id="7547654at2"/>
<feature type="domain" description="GST N-terminal" evidence="1">
    <location>
        <begin position="2"/>
        <end position="89"/>
    </location>
</feature>
<dbReference type="InterPro" id="IPR004046">
    <property type="entry name" value="GST_C"/>
</dbReference>
<dbReference type="InterPro" id="IPR036249">
    <property type="entry name" value="Thioredoxin-like_sf"/>
</dbReference>
<keyword evidence="3" id="KW-0808">Transferase</keyword>
<dbReference type="CDD" id="cd00570">
    <property type="entry name" value="GST_N_family"/>
    <property type="match status" value="1"/>
</dbReference>
<evidence type="ECO:0000259" key="1">
    <source>
        <dbReference type="PROSITE" id="PS50404"/>
    </source>
</evidence>
<dbReference type="AlphaFoldDB" id="A0A420EIY0"/>
<reference evidence="3 4" key="1">
    <citation type="submission" date="2018-09" db="EMBL/GenBank/DDBJ databases">
        <title>Altererythrobacter spongiae sp. nov., isolated from a marine sponge.</title>
        <authorList>
            <person name="Zhuang L."/>
            <person name="Luo L."/>
        </authorList>
    </citation>
    <scope>NUCLEOTIDE SEQUENCE [LARGE SCALE GENOMIC DNA]</scope>
    <source>
        <strain evidence="3 4">HN-Y73</strain>
    </source>
</reference>
<evidence type="ECO:0000259" key="2">
    <source>
        <dbReference type="PROSITE" id="PS50405"/>
    </source>
</evidence>
<comment type="caution">
    <text evidence="3">The sequence shown here is derived from an EMBL/GenBank/DDBJ whole genome shotgun (WGS) entry which is preliminary data.</text>
</comment>
<organism evidence="3 4">
    <name type="scientific">Altericroceibacterium spongiae</name>
    <dbReference type="NCBI Taxonomy" id="2320269"/>
    <lineage>
        <taxon>Bacteria</taxon>
        <taxon>Pseudomonadati</taxon>
        <taxon>Pseudomonadota</taxon>
        <taxon>Alphaproteobacteria</taxon>
        <taxon>Sphingomonadales</taxon>
        <taxon>Erythrobacteraceae</taxon>
        <taxon>Altericroceibacterium</taxon>
    </lineage>
</organism>
<dbReference type="InterPro" id="IPR010987">
    <property type="entry name" value="Glutathione-S-Trfase_C-like"/>
</dbReference>
<protein>
    <submittedName>
        <fullName evidence="3">Glutathione S-transferase family protein</fullName>
    </submittedName>
</protein>
<proteinExistence type="predicted"/>
<dbReference type="PROSITE" id="PS50405">
    <property type="entry name" value="GST_CTER"/>
    <property type="match status" value="1"/>
</dbReference>
<dbReference type="PANTHER" id="PTHR44051">
    <property type="entry name" value="GLUTATHIONE S-TRANSFERASE-RELATED"/>
    <property type="match status" value="1"/>
</dbReference>
<dbReference type="Pfam" id="PF00043">
    <property type="entry name" value="GST_C"/>
    <property type="match status" value="1"/>
</dbReference>
<dbReference type="InterPro" id="IPR036282">
    <property type="entry name" value="Glutathione-S-Trfase_C_sf"/>
</dbReference>
<dbReference type="Gene3D" id="1.20.1050.10">
    <property type="match status" value="2"/>
</dbReference>
<evidence type="ECO:0000313" key="3">
    <source>
        <dbReference type="EMBL" id="RKF20669.1"/>
    </source>
</evidence>
<name>A0A420EIY0_9SPHN</name>
<dbReference type="SUPFAM" id="SSF47616">
    <property type="entry name" value="GST C-terminal domain-like"/>
    <property type="match status" value="1"/>
</dbReference>
<sequence length="262" mass="28970">MAAEILYHGEPNGPSLSVLAALVESGLDIECRHIDFLRGERHRIEGAAQTLASDMAVEGEGPVLLKDGETMSEAVFLAQYFDDCAGGCGLQPSDAYAHWEMMMWCRQTTERLAPAVAYLGNMAYSQKVVTAMDEDSFSAIIDSIFSEDLRARWQDLRDDVVDAAKLEDSKAKVAQFVERVEDKLADGRDWLMGDFSIADLETYAWLRPMAELEASAFTGKTHCSAWMERLEARPSVQKALARATTDNPAHAFAPGPEINRWG</sequence>
<dbReference type="Proteomes" id="UP000284395">
    <property type="component" value="Unassembled WGS sequence"/>
</dbReference>
<dbReference type="Gene3D" id="3.40.30.10">
    <property type="entry name" value="Glutaredoxin"/>
    <property type="match status" value="1"/>
</dbReference>
<dbReference type="SUPFAM" id="SSF52833">
    <property type="entry name" value="Thioredoxin-like"/>
    <property type="match status" value="1"/>
</dbReference>
<accession>A0A420EIY0</accession>
<dbReference type="EMBL" id="RAPF01000005">
    <property type="protein sequence ID" value="RKF20669.1"/>
    <property type="molecule type" value="Genomic_DNA"/>
</dbReference>
<gene>
    <name evidence="3" type="ORF">D6851_11090</name>
</gene>
<dbReference type="InterPro" id="IPR004045">
    <property type="entry name" value="Glutathione_S-Trfase_N"/>
</dbReference>
<keyword evidence="4" id="KW-1185">Reference proteome</keyword>
<evidence type="ECO:0000313" key="4">
    <source>
        <dbReference type="Proteomes" id="UP000284395"/>
    </source>
</evidence>
<dbReference type="GO" id="GO:0016740">
    <property type="term" value="F:transferase activity"/>
    <property type="evidence" value="ECO:0007669"/>
    <property type="project" value="UniProtKB-KW"/>
</dbReference>
<dbReference type="PANTHER" id="PTHR44051:SF8">
    <property type="entry name" value="GLUTATHIONE S-TRANSFERASE GSTA"/>
    <property type="match status" value="1"/>
</dbReference>
<feature type="domain" description="GST C-terminal" evidence="2">
    <location>
        <begin position="94"/>
        <end position="252"/>
    </location>
</feature>